<keyword evidence="2" id="KW-1185">Reference proteome</keyword>
<dbReference type="Proteomes" id="UP000219914">
    <property type="component" value="Unassembled WGS sequence"/>
</dbReference>
<evidence type="ECO:0000313" key="1">
    <source>
        <dbReference type="EMBL" id="PDT21816.1"/>
    </source>
</evidence>
<dbReference type="RefSeq" id="WP_097535499.1">
    <property type="nucleotide sequence ID" value="NZ_LODW01000043.1"/>
</dbReference>
<name>A0ABX4JPW8_9HYPH</name>
<sequence length="612" mass="68510">MAGLGKKWVRFVRQYGPIARNDNMYDERIQKSARRYGVDAINFPHPYEARLLAAISPDAPKARSVVLTGTAGDGKSRLCGRVWKALGGDERTWGLDEIYHETRAQIAGRERVVGIIRDLTALPEQGPYGAFADKTSLLLAVSSAFLDADPDTIYVVAANDGQLMDTWRRLDNGGSAAETRALLEQCLIDGREAENVAFFNLSTVPCTEILELALSALLSHPGWNEAYQDSEPDGFFGPDCPIRRNYEILSSAPFQSRLIALFKLMELNELHTPIRRVLLLLSNMLLGHPAATDRLMQPADIRGYIHDRTAFKGDIYQNVFGANLTPARRDGLEIIEFLNRFGIGEETTNRVDNILVFGPNDENLRVYYQELIENGLSRDSLERLRSLRNQYLEHPETAQDNDHEFLASLAAQRRKMFFTIPDEQAAELRLWDLTVFRHAGEFLSAVVEPLQRGERVVRANVAQIVKGLNRVFTGMLVSTDRELLIASGLSGSTTAVSQILQERVSVAPRKGERIEIIWDGLPTLVVHLDDHTRSRLPLNLVRYEFLTRVAEGALPGSFSRECHEDILAFKSSLLAALARSRPQEDTGDLVFRLLTLNAEGEPADEAIEVRYA</sequence>
<accession>A0ABX4JPW8</accession>
<organism evidence="1 2">
    <name type="scientific">Rhizobium hidalgonense</name>
    <dbReference type="NCBI Taxonomy" id="1538159"/>
    <lineage>
        <taxon>Bacteria</taxon>
        <taxon>Pseudomonadati</taxon>
        <taxon>Pseudomonadota</taxon>
        <taxon>Alphaproteobacteria</taxon>
        <taxon>Hyphomicrobiales</taxon>
        <taxon>Rhizobiaceae</taxon>
        <taxon>Rhizobium/Agrobacterium group</taxon>
        <taxon>Rhizobium</taxon>
    </lineage>
</organism>
<protein>
    <recommendedName>
        <fullName evidence="3">ATP-binding protein</fullName>
    </recommendedName>
</protein>
<reference evidence="1 2" key="1">
    <citation type="submission" date="2017-09" db="EMBL/GenBank/DDBJ databases">
        <title>Comparative genomics of rhizobia isolated from Phaseolus vulgaris in China.</title>
        <authorList>
            <person name="Tong W."/>
        </authorList>
    </citation>
    <scope>NUCLEOTIDE SEQUENCE [LARGE SCALE GENOMIC DNA]</scope>
    <source>
        <strain evidence="1 2">FH14</strain>
    </source>
</reference>
<comment type="caution">
    <text evidence="1">The sequence shown here is derived from an EMBL/GenBank/DDBJ whole genome shotgun (WGS) entry which is preliminary data.</text>
</comment>
<dbReference type="EMBL" id="NWSY01000015">
    <property type="protein sequence ID" value="PDT21816.1"/>
    <property type="molecule type" value="Genomic_DNA"/>
</dbReference>
<gene>
    <name evidence="1" type="ORF">CO674_19915</name>
</gene>
<evidence type="ECO:0008006" key="3">
    <source>
        <dbReference type="Google" id="ProtNLM"/>
    </source>
</evidence>
<evidence type="ECO:0000313" key="2">
    <source>
        <dbReference type="Proteomes" id="UP000219914"/>
    </source>
</evidence>
<proteinExistence type="predicted"/>